<name>A0A919RBX1_9ACTN</name>
<feature type="transmembrane region" description="Helical" evidence="1">
    <location>
        <begin position="7"/>
        <end position="25"/>
    </location>
</feature>
<protein>
    <submittedName>
        <fullName evidence="2">Uncharacterized protein</fullName>
    </submittedName>
</protein>
<feature type="transmembrane region" description="Helical" evidence="1">
    <location>
        <begin position="72"/>
        <end position="92"/>
    </location>
</feature>
<feature type="transmembrane region" description="Helical" evidence="1">
    <location>
        <begin position="112"/>
        <end position="134"/>
    </location>
</feature>
<sequence>MRDVTTARLFAIGLLLSTAGIPLGIEKGDGFDHLRLAALMGLLIGHFIALPLVLLLGIGIGSFQSRPGPQPFGYILGGISLVFGLVVISQSWATSSWLETEPEGVGDTSGEFAITMLTGLSGWIALLLGAGMVAHQMILDRYIKLMSVPVPDRFGGETPLAAILLTDEGAWRSHVRNI</sequence>
<keyword evidence="1" id="KW-0472">Membrane</keyword>
<evidence type="ECO:0000256" key="1">
    <source>
        <dbReference type="SAM" id="Phobius"/>
    </source>
</evidence>
<organism evidence="2 3">
    <name type="scientific">Sinosporangium siamense</name>
    <dbReference type="NCBI Taxonomy" id="1367973"/>
    <lineage>
        <taxon>Bacteria</taxon>
        <taxon>Bacillati</taxon>
        <taxon>Actinomycetota</taxon>
        <taxon>Actinomycetes</taxon>
        <taxon>Streptosporangiales</taxon>
        <taxon>Streptosporangiaceae</taxon>
        <taxon>Sinosporangium</taxon>
    </lineage>
</organism>
<accession>A0A919RBX1</accession>
<comment type="caution">
    <text evidence="2">The sequence shown here is derived from an EMBL/GenBank/DDBJ whole genome shotgun (WGS) entry which is preliminary data.</text>
</comment>
<proteinExistence type="predicted"/>
<dbReference type="AlphaFoldDB" id="A0A919RBX1"/>
<dbReference type="EMBL" id="BOOW01000008">
    <property type="protein sequence ID" value="GII91090.1"/>
    <property type="molecule type" value="Genomic_DNA"/>
</dbReference>
<keyword evidence="3" id="KW-1185">Reference proteome</keyword>
<keyword evidence="1" id="KW-1133">Transmembrane helix</keyword>
<keyword evidence="1" id="KW-0812">Transmembrane</keyword>
<evidence type="ECO:0000313" key="2">
    <source>
        <dbReference type="EMBL" id="GII91090.1"/>
    </source>
</evidence>
<gene>
    <name evidence="2" type="ORF">Ssi02_13210</name>
</gene>
<reference evidence="2" key="1">
    <citation type="submission" date="2021-01" db="EMBL/GenBank/DDBJ databases">
        <title>Whole genome shotgun sequence of Sinosporangium siamense NBRC 109515.</title>
        <authorList>
            <person name="Komaki H."/>
            <person name="Tamura T."/>
        </authorList>
    </citation>
    <scope>NUCLEOTIDE SEQUENCE</scope>
    <source>
        <strain evidence="2">NBRC 109515</strain>
    </source>
</reference>
<dbReference type="Proteomes" id="UP000606172">
    <property type="component" value="Unassembled WGS sequence"/>
</dbReference>
<evidence type="ECO:0000313" key="3">
    <source>
        <dbReference type="Proteomes" id="UP000606172"/>
    </source>
</evidence>
<feature type="transmembrane region" description="Helical" evidence="1">
    <location>
        <begin position="37"/>
        <end position="60"/>
    </location>
</feature>